<feature type="coiled-coil region" evidence="1">
    <location>
        <begin position="122"/>
        <end position="178"/>
    </location>
</feature>
<evidence type="ECO:0000256" key="1">
    <source>
        <dbReference type="SAM" id="Coils"/>
    </source>
</evidence>
<gene>
    <name evidence="3" type="ORF">CCMP2556_LOCUS30104</name>
</gene>
<feature type="region of interest" description="Disordered" evidence="2">
    <location>
        <begin position="298"/>
        <end position="368"/>
    </location>
</feature>
<protein>
    <submittedName>
        <fullName evidence="3">Uncharacterized protein</fullName>
    </submittedName>
</protein>
<keyword evidence="4" id="KW-1185">Reference proteome</keyword>
<dbReference type="Proteomes" id="UP001642484">
    <property type="component" value="Unassembled WGS sequence"/>
</dbReference>
<evidence type="ECO:0000313" key="3">
    <source>
        <dbReference type="EMBL" id="CAK9061203.1"/>
    </source>
</evidence>
<dbReference type="EMBL" id="CAXAMN010021589">
    <property type="protein sequence ID" value="CAK9061203.1"/>
    <property type="molecule type" value="Genomic_DNA"/>
</dbReference>
<comment type="caution">
    <text evidence="3">The sequence shown here is derived from an EMBL/GenBank/DDBJ whole genome shotgun (WGS) entry which is preliminary data.</text>
</comment>
<name>A0ABP0NCS8_9DINO</name>
<proteinExistence type="predicted"/>
<evidence type="ECO:0000256" key="2">
    <source>
        <dbReference type="SAM" id="MobiDB-lite"/>
    </source>
</evidence>
<accession>A0ABP0NCS8</accession>
<evidence type="ECO:0000313" key="4">
    <source>
        <dbReference type="Proteomes" id="UP001642484"/>
    </source>
</evidence>
<feature type="coiled-coil region" evidence="1">
    <location>
        <begin position="203"/>
        <end position="251"/>
    </location>
</feature>
<organism evidence="3 4">
    <name type="scientific">Durusdinium trenchii</name>
    <dbReference type="NCBI Taxonomy" id="1381693"/>
    <lineage>
        <taxon>Eukaryota</taxon>
        <taxon>Sar</taxon>
        <taxon>Alveolata</taxon>
        <taxon>Dinophyceae</taxon>
        <taxon>Suessiales</taxon>
        <taxon>Symbiodiniaceae</taxon>
        <taxon>Durusdinium</taxon>
    </lineage>
</organism>
<sequence>MANTEREAILSELEAARAELVTARMARAALTAKHHTAEQVRLEEYATEIRHLSHGNAALQAQCDMASAHLKALSAMAHSSAEQVKSRQSLLYGLLRQMEECEAFEASLPEKDDGELMLNQRLQELSASQRAMSEKARELQSERISLAQTGTFLEEQTAERLSSEILQLQEASELLEARDSSLISELREPLKKFHVAGTSFASLEALLAQLQELTRVEEDLRQRGTDQEAQIEHLRGEVEERQRNFNRMTEDLVSQVSHLRGVVAWDTAADRFNRRESDLRDLELLRQRELRHLRDQEEQLEQMEQDLSQPPEPLVDPGSADRLERPRRTKTAFSRSEGPGLPVPGISQEPHKVSLPFRPPASRPGPAFDFQERVSDLKAVIGASLRSLEEIATSESELEEMDGFSQV</sequence>
<reference evidence="3 4" key="1">
    <citation type="submission" date="2024-02" db="EMBL/GenBank/DDBJ databases">
        <authorList>
            <person name="Chen Y."/>
            <person name="Shah S."/>
            <person name="Dougan E. K."/>
            <person name="Thang M."/>
            <person name="Chan C."/>
        </authorList>
    </citation>
    <scope>NUCLEOTIDE SEQUENCE [LARGE SCALE GENOMIC DNA]</scope>
</reference>
<keyword evidence="1" id="KW-0175">Coiled coil</keyword>